<dbReference type="EMBL" id="CAHR02000016">
    <property type="protein sequence ID" value="CCG80862.1"/>
    <property type="molecule type" value="Genomic_DNA"/>
</dbReference>
<feature type="domain" description="T-SNARE coiled-coil homology" evidence="10">
    <location>
        <begin position="238"/>
        <end position="300"/>
    </location>
</feature>
<dbReference type="InterPro" id="IPR000727">
    <property type="entry name" value="T_SNARE_dom"/>
</dbReference>
<evidence type="ECO:0000256" key="8">
    <source>
        <dbReference type="ARBA" id="ARBA00023136"/>
    </source>
</evidence>
<reference evidence="11 12" key="1">
    <citation type="journal article" date="2013" name="MBio">
        <title>Genome sequencing of the plant pathogen Taphrina deformans, the causal agent of peach leaf curl.</title>
        <authorList>
            <person name="Cisse O.H."/>
            <person name="Almeida J.M.G.C.F."/>
            <person name="Fonseca A."/>
            <person name="Kumar A.A."/>
            <person name="Salojaervi J."/>
            <person name="Overmyer K."/>
            <person name="Hauser P.M."/>
            <person name="Pagni M."/>
        </authorList>
    </citation>
    <scope>NUCLEOTIDE SEQUENCE [LARGE SCALE GENOMIC DNA]</scope>
    <source>
        <strain evidence="12">PYCC 5710 / ATCC 11124 / CBS 356.35 / IMI 108563 / JCM 9778 / NBRC 8474</strain>
    </source>
</reference>
<comment type="similarity">
    <text evidence="2">Belongs to the syntaxin family.</text>
</comment>
<dbReference type="AlphaFoldDB" id="R4X6P8"/>
<evidence type="ECO:0000256" key="7">
    <source>
        <dbReference type="ARBA" id="ARBA00023054"/>
    </source>
</evidence>
<dbReference type="GO" id="GO:0031201">
    <property type="term" value="C:SNARE complex"/>
    <property type="evidence" value="ECO:0007669"/>
    <property type="project" value="TreeGrafter"/>
</dbReference>
<proteinExistence type="inferred from homology"/>
<accession>R4X6P8</accession>
<keyword evidence="7" id="KW-0175">Coiled coil</keyword>
<evidence type="ECO:0000313" key="11">
    <source>
        <dbReference type="EMBL" id="CCG80862.1"/>
    </source>
</evidence>
<keyword evidence="12" id="KW-1185">Reference proteome</keyword>
<evidence type="ECO:0000256" key="4">
    <source>
        <dbReference type="ARBA" id="ARBA00022692"/>
    </source>
</evidence>
<evidence type="ECO:0000256" key="3">
    <source>
        <dbReference type="ARBA" id="ARBA00022448"/>
    </source>
</evidence>
<keyword evidence="5" id="KW-0653">Protein transport</keyword>
<sequence length="330" mass="38121">MDLTTDFRSIAATYGRDTSIPRKREDYRPDVYLAEASKLYQSMLQLQQYLEKTRKAYLSNSTTASKSHVRSLKHGTITQPEEIQHLTDTQRDEIDYEVKANIREAASRVKELEHLESKRRKAVEESTSFFNRLMPNLEERARNDLLASHRASVTWYLNHKLLAISQRHADIKTIRLTREEEKRLAVHANTSRSAPVYAYDATEDDAADTAAETDRAIRETLLSADQLQEFESENGQILQEFENQVTQIRSVQTKLMEIAELSTELQQHLASQTEMTDRLMTEAEQTTADVTTGNQQLTKAKRRNKTMRLYITTIFLVLAFTLLFLDYYAS</sequence>
<comment type="caution">
    <text evidence="11">The sequence shown here is derived from an EMBL/GenBank/DDBJ whole genome shotgun (WGS) entry which is preliminary data.</text>
</comment>
<evidence type="ECO:0000256" key="1">
    <source>
        <dbReference type="ARBA" id="ARBA00004211"/>
    </source>
</evidence>
<dbReference type="Gene3D" id="1.20.5.110">
    <property type="match status" value="1"/>
</dbReference>
<evidence type="ECO:0000256" key="2">
    <source>
        <dbReference type="ARBA" id="ARBA00009063"/>
    </source>
</evidence>
<dbReference type="SUPFAM" id="SSF58038">
    <property type="entry name" value="SNARE fusion complex"/>
    <property type="match status" value="1"/>
</dbReference>
<evidence type="ECO:0000313" key="12">
    <source>
        <dbReference type="Proteomes" id="UP000013776"/>
    </source>
</evidence>
<dbReference type="STRING" id="1097556.R4X6P8"/>
<dbReference type="GO" id="GO:0015031">
    <property type="term" value="P:protein transport"/>
    <property type="evidence" value="ECO:0007669"/>
    <property type="project" value="UniProtKB-KW"/>
</dbReference>
<dbReference type="GO" id="GO:0005783">
    <property type="term" value="C:endoplasmic reticulum"/>
    <property type="evidence" value="ECO:0007669"/>
    <property type="project" value="TreeGrafter"/>
</dbReference>
<dbReference type="PANTHER" id="PTHR15959:SF0">
    <property type="entry name" value="SYNTAXIN-18"/>
    <property type="match status" value="1"/>
</dbReference>
<dbReference type="Proteomes" id="UP000013776">
    <property type="component" value="Unassembled WGS sequence"/>
</dbReference>
<dbReference type="GO" id="GO:0006890">
    <property type="term" value="P:retrograde vesicle-mediated transport, Golgi to endoplasmic reticulum"/>
    <property type="evidence" value="ECO:0007669"/>
    <property type="project" value="TreeGrafter"/>
</dbReference>
<keyword evidence="6 9" id="KW-1133">Transmembrane helix</keyword>
<keyword evidence="8 9" id="KW-0472">Membrane</keyword>
<feature type="transmembrane region" description="Helical" evidence="9">
    <location>
        <begin position="309"/>
        <end position="329"/>
    </location>
</feature>
<organism evidence="11 12">
    <name type="scientific">Taphrina deformans (strain PYCC 5710 / ATCC 11124 / CBS 356.35 / IMI 108563 / JCM 9778 / NBRC 8474)</name>
    <name type="common">Peach leaf curl fungus</name>
    <name type="synonym">Lalaria deformans</name>
    <dbReference type="NCBI Taxonomy" id="1097556"/>
    <lineage>
        <taxon>Eukaryota</taxon>
        <taxon>Fungi</taxon>
        <taxon>Dikarya</taxon>
        <taxon>Ascomycota</taxon>
        <taxon>Taphrinomycotina</taxon>
        <taxon>Taphrinomycetes</taxon>
        <taxon>Taphrinales</taxon>
        <taxon>Taphrinaceae</taxon>
        <taxon>Taphrina</taxon>
    </lineage>
</organism>
<dbReference type="OrthoDB" id="342981at2759"/>
<dbReference type="PANTHER" id="PTHR15959">
    <property type="entry name" value="SYNTAXIN-18"/>
    <property type="match status" value="1"/>
</dbReference>
<dbReference type="SUPFAM" id="SSF47661">
    <property type="entry name" value="t-snare proteins"/>
    <property type="match status" value="1"/>
</dbReference>
<evidence type="ECO:0000256" key="9">
    <source>
        <dbReference type="SAM" id="Phobius"/>
    </source>
</evidence>
<dbReference type="InterPro" id="IPR010989">
    <property type="entry name" value="SNARE"/>
</dbReference>
<gene>
    <name evidence="11" type="ORF">TAPDE_000508</name>
</gene>
<dbReference type="PROSITE" id="PS50192">
    <property type="entry name" value="T_SNARE"/>
    <property type="match status" value="1"/>
</dbReference>
<evidence type="ECO:0000259" key="10">
    <source>
        <dbReference type="PROSITE" id="PS50192"/>
    </source>
</evidence>
<dbReference type="eggNOG" id="KOG3894">
    <property type="taxonomic scope" value="Eukaryota"/>
</dbReference>
<keyword evidence="4 9" id="KW-0812">Transmembrane</keyword>
<protein>
    <submittedName>
        <fullName evidence="11">Syntaxin ufe1</fullName>
    </submittedName>
</protein>
<evidence type="ECO:0000256" key="6">
    <source>
        <dbReference type="ARBA" id="ARBA00022989"/>
    </source>
</evidence>
<evidence type="ECO:0000256" key="5">
    <source>
        <dbReference type="ARBA" id="ARBA00022927"/>
    </source>
</evidence>
<keyword evidence="3" id="KW-0813">Transport</keyword>
<dbReference type="VEuPathDB" id="FungiDB:TAPDE_000508"/>
<comment type="subcellular location">
    <subcellularLocation>
        <location evidence="1">Membrane</location>
        <topology evidence="1">Single-pass type IV membrane protein</topology>
    </subcellularLocation>
</comment>
<name>R4X6P8_TAPDE</name>